<dbReference type="Gene3D" id="3.30.40.10">
    <property type="entry name" value="Zinc/RING finger domain, C3HC4 (zinc finger)"/>
    <property type="match status" value="2"/>
</dbReference>
<dbReference type="SMART" id="SM00589">
    <property type="entry name" value="PRY"/>
    <property type="match status" value="2"/>
</dbReference>
<dbReference type="CDD" id="cd13733">
    <property type="entry name" value="SPRY_PRY_C-I_1"/>
    <property type="match status" value="1"/>
</dbReference>
<reference evidence="13" key="1">
    <citation type="submission" date="2011-08" db="EMBL/GenBank/DDBJ databases">
        <title>The draft genome of Latimeria chalumnae.</title>
        <authorList>
            <person name="Di Palma F."/>
            <person name="Alfoldi J."/>
            <person name="Johnson J."/>
            <person name="Berlin A."/>
            <person name="Gnerre S."/>
            <person name="Jaffe D."/>
            <person name="MacCallum I."/>
            <person name="Young S."/>
            <person name="Walker B.J."/>
            <person name="Lander E."/>
            <person name="Lindblad-Toh K."/>
        </authorList>
    </citation>
    <scope>NUCLEOTIDE SEQUENCE [LARGE SCALE GENOMIC DNA]</scope>
    <source>
        <strain evidence="13">Wild caught</strain>
    </source>
</reference>
<dbReference type="Proteomes" id="UP000008672">
    <property type="component" value="Unassembled WGS sequence"/>
</dbReference>
<feature type="domain" description="B box-type" evidence="10">
    <location>
        <begin position="412"/>
        <end position="453"/>
    </location>
</feature>
<dbReference type="PRINTS" id="PR01407">
    <property type="entry name" value="BUTYPHLNCDUF"/>
</dbReference>
<dbReference type="Pfam" id="PF13765">
    <property type="entry name" value="PRY"/>
    <property type="match status" value="2"/>
</dbReference>
<dbReference type="FunFam" id="2.60.120.920:FF:000004">
    <property type="entry name" value="Butyrophilin subfamily 1 member A1"/>
    <property type="match status" value="1"/>
</dbReference>
<evidence type="ECO:0000313" key="12">
    <source>
        <dbReference type="Ensembl" id="ENSLACP00000014681.1"/>
    </source>
</evidence>
<evidence type="ECO:0000256" key="8">
    <source>
        <dbReference type="SAM" id="Coils"/>
    </source>
</evidence>
<evidence type="ECO:0008006" key="14">
    <source>
        <dbReference type="Google" id="ProtNLM"/>
    </source>
</evidence>
<dbReference type="InterPro" id="IPR050143">
    <property type="entry name" value="TRIM/RBCC"/>
</dbReference>
<dbReference type="PROSITE" id="PS50119">
    <property type="entry name" value="ZF_BBOX"/>
    <property type="match status" value="2"/>
</dbReference>
<dbReference type="PROSITE" id="PS50089">
    <property type="entry name" value="ZF_RING_2"/>
    <property type="match status" value="2"/>
</dbReference>
<name>H3AYG0_LATCH</name>
<dbReference type="EMBL" id="AFYH01090872">
    <property type="status" value="NOT_ANNOTATED_CDS"/>
    <property type="molecule type" value="Genomic_DNA"/>
</dbReference>
<dbReference type="GeneTree" id="ENSGT00940000154126"/>
<dbReference type="InterPro" id="IPR006574">
    <property type="entry name" value="PRY"/>
</dbReference>
<dbReference type="EMBL" id="AFYH01090873">
    <property type="status" value="NOT_ANNOTATED_CDS"/>
    <property type="molecule type" value="Genomic_DNA"/>
</dbReference>
<dbReference type="SUPFAM" id="SSF49899">
    <property type="entry name" value="Concanavalin A-like lectins/glucanases"/>
    <property type="match status" value="2"/>
</dbReference>
<keyword evidence="4" id="KW-0479">Metal-binding</keyword>
<proteinExistence type="inferred from homology"/>
<dbReference type="SUPFAM" id="SSF57845">
    <property type="entry name" value="B-box zinc-binding domain"/>
    <property type="match status" value="2"/>
</dbReference>
<evidence type="ECO:0000256" key="7">
    <source>
        <dbReference type="PROSITE-ProRule" id="PRU00024"/>
    </source>
</evidence>
<comment type="subcellular location">
    <subcellularLocation>
        <location evidence="1">Cytoplasm</location>
    </subcellularLocation>
</comment>
<evidence type="ECO:0000256" key="2">
    <source>
        <dbReference type="ARBA" id="ARBA00008518"/>
    </source>
</evidence>
<dbReference type="eggNOG" id="KOG2177">
    <property type="taxonomic scope" value="Eukaryota"/>
</dbReference>
<dbReference type="Pfam" id="PF00643">
    <property type="entry name" value="zf-B_box"/>
    <property type="match status" value="2"/>
</dbReference>
<dbReference type="InterPro" id="IPR003879">
    <property type="entry name" value="Butyrophylin_SPRY"/>
</dbReference>
<keyword evidence="13" id="KW-1185">Reference proteome</keyword>
<dbReference type="InterPro" id="IPR018957">
    <property type="entry name" value="Znf_C3HC4_RING-type"/>
</dbReference>
<organism evidence="12 13">
    <name type="scientific">Latimeria chalumnae</name>
    <name type="common">Coelacanth</name>
    <dbReference type="NCBI Taxonomy" id="7897"/>
    <lineage>
        <taxon>Eukaryota</taxon>
        <taxon>Metazoa</taxon>
        <taxon>Chordata</taxon>
        <taxon>Craniata</taxon>
        <taxon>Vertebrata</taxon>
        <taxon>Euteleostomi</taxon>
        <taxon>Coelacanthiformes</taxon>
        <taxon>Coelacanthidae</taxon>
        <taxon>Latimeria</taxon>
    </lineage>
</organism>
<dbReference type="InterPro" id="IPR017907">
    <property type="entry name" value="Znf_RING_CS"/>
</dbReference>
<evidence type="ECO:0000313" key="13">
    <source>
        <dbReference type="Proteomes" id="UP000008672"/>
    </source>
</evidence>
<dbReference type="Gene3D" id="3.30.160.60">
    <property type="entry name" value="Classic Zinc Finger"/>
    <property type="match status" value="2"/>
</dbReference>
<evidence type="ECO:0000259" key="9">
    <source>
        <dbReference type="PROSITE" id="PS50089"/>
    </source>
</evidence>
<dbReference type="Ensembl" id="ENSLACT00000014783.1">
    <property type="protein sequence ID" value="ENSLACP00000014681.1"/>
    <property type="gene ID" value="ENSLACG00000012920.1"/>
</dbReference>
<dbReference type="GO" id="GO:0004842">
    <property type="term" value="F:ubiquitin-protein transferase activity"/>
    <property type="evidence" value="ECO:0007669"/>
    <property type="project" value="InterPro"/>
</dbReference>
<dbReference type="PROSITE" id="PS50188">
    <property type="entry name" value="B302_SPRY"/>
    <property type="match status" value="1"/>
</dbReference>
<feature type="coiled-coil region" evidence="8">
    <location>
        <begin position="511"/>
        <end position="553"/>
    </location>
</feature>
<evidence type="ECO:0000259" key="10">
    <source>
        <dbReference type="PROSITE" id="PS50119"/>
    </source>
</evidence>
<dbReference type="PROSITE" id="PS00518">
    <property type="entry name" value="ZF_RING_1"/>
    <property type="match status" value="2"/>
</dbReference>
<dbReference type="InParanoid" id="H3AYG0"/>
<dbReference type="InterPro" id="IPR043136">
    <property type="entry name" value="B30.2/SPRY_sf"/>
</dbReference>
<keyword evidence="6" id="KW-0862">Zinc</keyword>
<dbReference type="InterPro" id="IPR001841">
    <property type="entry name" value="Znf_RING"/>
</dbReference>
<accession>H3AYG0</accession>
<keyword evidence="5 7" id="KW-0863">Zinc-finger</keyword>
<dbReference type="SMART" id="SM00184">
    <property type="entry name" value="RING"/>
    <property type="match status" value="2"/>
</dbReference>
<dbReference type="EMBL" id="AFYH01090874">
    <property type="status" value="NOT_ANNOTATED_CDS"/>
    <property type="molecule type" value="Genomic_DNA"/>
</dbReference>
<dbReference type="HOGENOM" id="CLU_359258_0_0_1"/>
<feature type="domain" description="RING-type" evidence="9">
    <location>
        <begin position="8"/>
        <end position="49"/>
    </location>
</feature>
<sequence>KVGSDLCCSICQDLFNDPVILECSHSFCKDCISQMCRKGQGDLSCPQCRKCFSLNLKPNLILANIVERLKRQETSEENKKFYCEEHEEKLKLFCEEDQKAICMVCGASRSHKSHNLMPIKEAFEIYKRKVQGSLRGLQSELKEAYRCQEDGRNKNKKLQQDKVDCLKRQIREEFSELHEFLNEEERNLRTKVEQEETEILQRLEDYESKTAQEITKLELLRTKLQKKLSSREEELVKVTEMQVSVAVNKLILKILFYNGTSLRCGSEQRDVPDSLQRFTNYYAALGSKGFTSGKHYWEVEYIHLVTLCCKATSPNPISPPIISQTKTSLKRARSDLCCSICQDLYKDPVILFCCHSFCRECISQVWERKGRHSFCPQCRKVLSHRGLTPNHALANIVEGIKERRKRQKLEEKEEFYCEKHKEKLKLFCEEDQEMVCLICRMSKSHKSHELKPIKEAFPTYKEKLEELVRGLQSQLKEAYECGEEGNNKIKVLQEKASYLKKQIGKDFSKLHEVLYKEEEDLKLKLEKQEMEILQQLEENGVKTAQQISRLEHSIFEIQKRLNFQRVEELLKVKKSLQKQQVAEVKFEKPEWISADLCERDFISPFKYRVRKSLRGIMDLPVLDSITINPKTAHQFLIVSEDGTSVRWGHKRQDIPKTPEQFIWAPAALGWEGFTSGRHYWEVEVGDKTGWKLGVARESVDRNFILRTSTENGFYVLYKDEENYIVYNPCTALPLPVKPRKIRVYLDYEGGQVTFYYAENMSHIYTY</sequence>
<dbReference type="InterPro" id="IPR027370">
    <property type="entry name" value="Znf-RING_euk"/>
</dbReference>
<dbReference type="OMA" id="HEIWGLQ"/>
<dbReference type="SMART" id="SM00336">
    <property type="entry name" value="BBOX"/>
    <property type="match status" value="2"/>
</dbReference>
<feature type="domain" description="RING-type" evidence="9">
    <location>
        <begin position="338"/>
        <end position="379"/>
    </location>
</feature>
<protein>
    <recommendedName>
        <fullName evidence="14">Tripartite motif containing 39</fullName>
    </recommendedName>
</protein>
<dbReference type="InterPro" id="IPR013083">
    <property type="entry name" value="Znf_RING/FYVE/PHD"/>
</dbReference>
<dbReference type="Pfam" id="PF00622">
    <property type="entry name" value="SPRY"/>
    <property type="match status" value="1"/>
</dbReference>
<evidence type="ECO:0000256" key="1">
    <source>
        <dbReference type="ARBA" id="ARBA00004496"/>
    </source>
</evidence>
<dbReference type="InterPro" id="IPR000315">
    <property type="entry name" value="Znf_B-box"/>
</dbReference>
<dbReference type="InterPro" id="IPR001870">
    <property type="entry name" value="B30.2/SPRY"/>
</dbReference>
<keyword evidence="8" id="KW-0175">Coiled coil</keyword>
<dbReference type="SMART" id="SM00504">
    <property type="entry name" value="Ubox"/>
    <property type="match status" value="2"/>
</dbReference>
<keyword evidence="3" id="KW-0963">Cytoplasm</keyword>
<dbReference type="STRING" id="7897.ENSLACP00000014681"/>
<dbReference type="Pfam" id="PF00097">
    <property type="entry name" value="zf-C3HC4"/>
    <property type="match status" value="1"/>
</dbReference>
<dbReference type="AlphaFoldDB" id="H3AYG0"/>
<dbReference type="InterPro" id="IPR013320">
    <property type="entry name" value="ConA-like_dom_sf"/>
</dbReference>
<feature type="domain" description="B box-type" evidence="10">
    <location>
        <begin position="78"/>
        <end position="119"/>
    </location>
</feature>
<dbReference type="InterPro" id="IPR003877">
    <property type="entry name" value="SPRY_dom"/>
</dbReference>
<comment type="similarity">
    <text evidence="2">Belongs to the TRIM/RBCC family.</text>
</comment>
<dbReference type="PANTHER" id="PTHR24103">
    <property type="entry name" value="E3 UBIQUITIN-PROTEIN LIGASE TRIM"/>
    <property type="match status" value="1"/>
</dbReference>
<evidence type="ECO:0000256" key="3">
    <source>
        <dbReference type="ARBA" id="ARBA00022490"/>
    </source>
</evidence>
<reference evidence="12" key="2">
    <citation type="submission" date="2025-08" db="UniProtKB">
        <authorList>
            <consortium name="Ensembl"/>
        </authorList>
    </citation>
    <scope>IDENTIFICATION</scope>
</reference>
<dbReference type="GO" id="GO:0008270">
    <property type="term" value="F:zinc ion binding"/>
    <property type="evidence" value="ECO:0007669"/>
    <property type="project" value="UniProtKB-KW"/>
</dbReference>
<feature type="coiled-coil region" evidence="8">
    <location>
        <begin position="163"/>
        <end position="234"/>
    </location>
</feature>
<dbReference type="SUPFAM" id="SSF57850">
    <property type="entry name" value="RING/U-box"/>
    <property type="match status" value="2"/>
</dbReference>
<dbReference type="GO" id="GO:0005737">
    <property type="term" value="C:cytoplasm"/>
    <property type="evidence" value="ECO:0007669"/>
    <property type="project" value="UniProtKB-SubCell"/>
</dbReference>
<reference evidence="12" key="3">
    <citation type="submission" date="2025-09" db="UniProtKB">
        <authorList>
            <consortium name="Ensembl"/>
        </authorList>
    </citation>
    <scope>IDENTIFICATION</scope>
</reference>
<dbReference type="InterPro" id="IPR003613">
    <property type="entry name" value="Ubox_domain"/>
</dbReference>
<dbReference type="Pfam" id="PF13445">
    <property type="entry name" value="zf-RING_UBOX"/>
    <property type="match status" value="1"/>
</dbReference>
<evidence type="ECO:0000256" key="6">
    <source>
        <dbReference type="ARBA" id="ARBA00022833"/>
    </source>
</evidence>
<dbReference type="GO" id="GO:0016567">
    <property type="term" value="P:protein ubiquitination"/>
    <property type="evidence" value="ECO:0007669"/>
    <property type="project" value="InterPro"/>
</dbReference>
<dbReference type="Gene3D" id="2.60.120.920">
    <property type="match status" value="2"/>
</dbReference>
<evidence type="ECO:0000259" key="11">
    <source>
        <dbReference type="PROSITE" id="PS50188"/>
    </source>
</evidence>
<evidence type="ECO:0000256" key="5">
    <source>
        <dbReference type="ARBA" id="ARBA00022771"/>
    </source>
</evidence>
<feature type="domain" description="B30.2/SPRY" evidence="11">
    <location>
        <begin position="604"/>
        <end position="766"/>
    </location>
</feature>
<evidence type="ECO:0000256" key="4">
    <source>
        <dbReference type="ARBA" id="ARBA00022723"/>
    </source>
</evidence>